<evidence type="ECO:0000256" key="1">
    <source>
        <dbReference type="SAM" id="MobiDB-lite"/>
    </source>
</evidence>
<name>A0A8H7A831_9EURO</name>
<feature type="compositionally biased region" description="Polar residues" evidence="1">
    <location>
        <begin position="136"/>
        <end position="149"/>
    </location>
</feature>
<comment type="caution">
    <text evidence="2">The sequence shown here is derived from an EMBL/GenBank/DDBJ whole genome shotgun (WGS) entry which is preliminary data.</text>
</comment>
<evidence type="ECO:0000313" key="2">
    <source>
        <dbReference type="EMBL" id="KAF7502246.1"/>
    </source>
</evidence>
<feature type="region of interest" description="Disordered" evidence="1">
    <location>
        <begin position="120"/>
        <end position="149"/>
    </location>
</feature>
<protein>
    <submittedName>
        <fullName evidence="2">Uncharacterized protein</fullName>
    </submittedName>
</protein>
<sequence>MFLNALGRRAPIHLEWVNSYEVSAASLKAHFKDHGLQLIEDKHFVVQATKTKQDVDFNKEWDFCLLSGRDYDRSMLFKGSGRSSSVACTSCRHACTGNPGEDLTCGNCCTTFRRIVDVSDNNTSQDDKTRHPAWSSKVQTEPDQPSNNINRKREFQMRDFQRVRIIYSIKESSVGLSCDVCKTNRAVPYDVYQSFRDGRDGRKCVCWSCSN</sequence>
<reference evidence="2" key="1">
    <citation type="submission" date="2020-02" db="EMBL/GenBank/DDBJ databases">
        <authorList>
            <person name="Palmer J.M."/>
        </authorList>
    </citation>
    <scope>NUCLEOTIDE SEQUENCE</scope>
    <source>
        <strain evidence="2">EPUS1.4</strain>
        <tissue evidence="2">Thallus</tissue>
    </source>
</reference>
<gene>
    <name evidence="2" type="ORF">GJ744_006301</name>
</gene>
<proteinExistence type="predicted"/>
<keyword evidence="3" id="KW-1185">Reference proteome</keyword>
<accession>A0A8H7A831</accession>
<dbReference type="OrthoDB" id="3045089at2759"/>
<dbReference type="AlphaFoldDB" id="A0A8H7A831"/>
<dbReference type="EMBL" id="JAACFV010000286">
    <property type="protein sequence ID" value="KAF7502246.1"/>
    <property type="molecule type" value="Genomic_DNA"/>
</dbReference>
<evidence type="ECO:0000313" key="3">
    <source>
        <dbReference type="Proteomes" id="UP000606974"/>
    </source>
</evidence>
<dbReference type="Proteomes" id="UP000606974">
    <property type="component" value="Unassembled WGS sequence"/>
</dbReference>
<organism evidence="2 3">
    <name type="scientific">Endocarpon pusillum</name>
    <dbReference type="NCBI Taxonomy" id="364733"/>
    <lineage>
        <taxon>Eukaryota</taxon>
        <taxon>Fungi</taxon>
        <taxon>Dikarya</taxon>
        <taxon>Ascomycota</taxon>
        <taxon>Pezizomycotina</taxon>
        <taxon>Eurotiomycetes</taxon>
        <taxon>Chaetothyriomycetidae</taxon>
        <taxon>Verrucariales</taxon>
        <taxon>Verrucariaceae</taxon>
        <taxon>Endocarpon</taxon>
    </lineage>
</organism>